<proteinExistence type="predicted"/>
<evidence type="ECO:0000256" key="1">
    <source>
        <dbReference type="SAM" id="MobiDB-lite"/>
    </source>
</evidence>
<evidence type="ECO:0000313" key="3">
    <source>
        <dbReference type="Proteomes" id="UP001500831"/>
    </source>
</evidence>
<name>A0ABP6IPX2_9ACTN</name>
<sequence>MLFRPAYPTLTNTFAALRPPPKGDRDKDTETPALRHQITVLERRLGVDTRVRFAPEDRLFLLAVIEPGTDRRPEHMSAGPARWRFPRVLTCRVNCLNAVHGRRKVPTP</sequence>
<gene>
    <name evidence="2" type="ORF">GCM10010517_63380</name>
</gene>
<comment type="caution">
    <text evidence="2">The sequence shown here is derived from an EMBL/GenBank/DDBJ whole genome shotgun (WGS) entry which is preliminary data.</text>
</comment>
<feature type="region of interest" description="Disordered" evidence="1">
    <location>
        <begin position="13"/>
        <end position="32"/>
    </location>
</feature>
<protein>
    <submittedName>
        <fullName evidence="2">Uncharacterized protein</fullName>
    </submittedName>
</protein>
<evidence type="ECO:0000313" key="2">
    <source>
        <dbReference type="EMBL" id="GAA2898286.1"/>
    </source>
</evidence>
<organism evidence="2 3">
    <name type="scientific">Streptosporangium fragile</name>
    <dbReference type="NCBI Taxonomy" id="46186"/>
    <lineage>
        <taxon>Bacteria</taxon>
        <taxon>Bacillati</taxon>
        <taxon>Actinomycetota</taxon>
        <taxon>Actinomycetes</taxon>
        <taxon>Streptosporangiales</taxon>
        <taxon>Streptosporangiaceae</taxon>
        <taxon>Streptosporangium</taxon>
    </lineage>
</organism>
<keyword evidence="3" id="KW-1185">Reference proteome</keyword>
<reference evidence="3" key="1">
    <citation type="journal article" date="2019" name="Int. J. Syst. Evol. Microbiol.">
        <title>The Global Catalogue of Microorganisms (GCM) 10K type strain sequencing project: providing services to taxonomists for standard genome sequencing and annotation.</title>
        <authorList>
            <consortium name="The Broad Institute Genomics Platform"/>
            <consortium name="The Broad Institute Genome Sequencing Center for Infectious Disease"/>
            <person name="Wu L."/>
            <person name="Ma J."/>
        </authorList>
    </citation>
    <scope>NUCLEOTIDE SEQUENCE [LARGE SCALE GENOMIC DNA]</scope>
    <source>
        <strain evidence="3">JCM 6242</strain>
    </source>
</reference>
<dbReference type="Proteomes" id="UP001500831">
    <property type="component" value="Unassembled WGS sequence"/>
</dbReference>
<accession>A0ABP6IPX2</accession>
<feature type="compositionally biased region" description="Basic and acidic residues" evidence="1">
    <location>
        <begin position="21"/>
        <end position="30"/>
    </location>
</feature>
<dbReference type="EMBL" id="BAAAVI010000061">
    <property type="protein sequence ID" value="GAA2898286.1"/>
    <property type="molecule type" value="Genomic_DNA"/>
</dbReference>